<evidence type="ECO:0000313" key="2">
    <source>
        <dbReference type="Proteomes" id="UP000192491"/>
    </source>
</evidence>
<dbReference type="AlphaFoldDB" id="A0A1Y1Q8L7"/>
<comment type="caution">
    <text evidence="1">The sequence shown here is derived from an EMBL/GenBank/DDBJ whole genome shotgun (WGS) entry which is preliminary data.</text>
</comment>
<name>A0A1Y1Q8L7_9GAMM</name>
<organism evidence="1 2">
    <name type="scientific">Thiothrix lacustris</name>
    <dbReference type="NCBI Taxonomy" id="525917"/>
    <lineage>
        <taxon>Bacteria</taxon>
        <taxon>Pseudomonadati</taxon>
        <taxon>Pseudomonadota</taxon>
        <taxon>Gammaproteobacteria</taxon>
        <taxon>Thiotrichales</taxon>
        <taxon>Thiotrichaceae</taxon>
        <taxon>Thiothrix</taxon>
    </lineage>
</organism>
<dbReference type="EMBL" id="MTEJ01000684">
    <property type="protein sequence ID" value="OQW99752.1"/>
    <property type="molecule type" value="Genomic_DNA"/>
</dbReference>
<dbReference type="Proteomes" id="UP000192491">
    <property type="component" value="Unassembled WGS sequence"/>
</dbReference>
<sequence>MLMVVHLILIVLTSLIQLRGLIVLKIRLPTLLTVDTPQALTSVTTLMGVSNVITKVSIMVQ</sequence>
<evidence type="ECO:0000313" key="1">
    <source>
        <dbReference type="EMBL" id="OQW99752.1"/>
    </source>
</evidence>
<accession>A0A1Y1Q8L7</accession>
<reference evidence="1 2" key="1">
    <citation type="submission" date="2017-01" db="EMBL/GenBank/DDBJ databases">
        <title>Novel large sulfur bacteria in the metagenomes of groundwater-fed chemosynthetic microbial mats in the Lake Huron basin.</title>
        <authorList>
            <person name="Sharrar A.M."/>
            <person name="Flood B.E."/>
            <person name="Bailey J.V."/>
            <person name="Jones D.S."/>
            <person name="Biddanda B."/>
            <person name="Ruberg S.A."/>
            <person name="Marcus D.N."/>
            <person name="Dick G.J."/>
        </authorList>
    </citation>
    <scope>NUCLEOTIDE SEQUENCE [LARGE SCALE GENOMIC DNA]</scope>
    <source>
        <strain evidence="1">A8</strain>
    </source>
</reference>
<gene>
    <name evidence="1" type="ORF">BWK73_49905</name>
</gene>
<proteinExistence type="predicted"/>
<protein>
    <submittedName>
        <fullName evidence="1">Uncharacterized protein</fullName>
    </submittedName>
</protein>